<dbReference type="InterPro" id="IPR036291">
    <property type="entry name" value="NAD(P)-bd_dom_sf"/>
</dbReference>
<dbReference type="Proteomes" id="UP000029964">
    <property type="component" value="Unassembled WGS sequence"/>
</dbReference>
<organism evidence="3 4">
    <name type="scientific">Hapsidospora chrysogenum (strain ATCC 11550 / CBS 779.69 / DSM 880 / IAM 14645 / JCM 23072 / IMI 49137)</name>
    <name type="common">Acremonium chrysogenum</name>
    <dbReference type="NCBI Taxonomy" id="857340"/>
    <lineage>
        <taxon>Eukaryota</taxon>
        <taxon>Fungi</taxon>
        <taxon>Dikarya</taxon>
        <taxon>Ascomycota</taxon>
        <taxon>Pezizomycotina</taxon>
        <taxon>Sordariomycetes</taxon>
        <taxon>Hypocreomycetidae</taxon>
        <taxon>Hypocreales</taxon>
        <taxon>Bionectriaceae</taxon>
        <taxon>Hapsidospora</taxon>
    </lineage>
</organism>
<dbReference type="SUPFAM" id="SSF51735">
    <property type="entry name" value="NAD(P)-binding Rossmann-fold domains"/>
    <property type="match status" value="1"/>
</dbReference>
<sequence>MSSPSETAIVTGAAQGVGLAAAKLLAARGLRVVLSDIDTEAGTAAAAAINKEHGTEDAAVFIACDLSKTEDIAALISSTASRFGGFSILVNNAGFLRAPFLAISADDIKDTIAINLTATIYATHQAIQYWEDNPEITNPQVVNVTSSSSFKTYASIAAYGAAKAGAAQFTFACRSFGPRIHVNAVAPTAIATAFDKNTMMRVPTDRTGPGYTPEEEMRNMGLARLQPEDVARAVLECIDDEERYGKVVYLDATEGQRVHGGFLNEE</sequence>
<reference evidence="4" key="1">
    <citation type="journal article" date="2014" name="Genome Announc.">
        <title>Genome sequence and annotation of Acremonium chrysogenum, producer of the beta-lactam antibiotic cephalosporin C.</title>
        <authorList>
            <person name="Terfehr D."/>
            <person name="Dahlmann T.A."/>
            <person name="Specht T."/>
            <person name="Zadra I."/>
            <person name="Kuernsteiner H."/>
            <person name="Kueck U."/>
        </authorList>
    </citation>
    <scope>NUCLEOTIDE SEQUENCE [LARGE SCALE GENOMIC DNA]</scope>
    <source>
        <strain evidence="4">ATCC 11550 / CBS 779.69 / DSM 880 / IAM 14645 / JCM 23072 / IMI 49137</strain>
    </source>
</reference>
<dbReference type="Pfam" id="PF00106">
    <property type="entry name" value="adh_short"/>
    <property type="match status" value="1"/>
</dbReference>
<evidence type="ECO:0000313" key="3">
    <source>
        <dbReference type="EMBL" id="KFH43025.1"/>
    </source>
</evidence>
<name>A0A086T0Z3_HAPC1</name>
<dbReference type="HOGENOM" id="CLU_010194_2_10_1"/>
<dbReference type="STRING" id="857340.A0A086T0Z3"/>
<gene>
    <name evidence="3" type="ORF">ACRE_062170</name>
</gene>
<evidence type="ECO:0000256" key="1">
    <source>
        <dbReference type="ARBA" id="ARBA00006484"/>
    </source>
</evidence>
<keyword evidence="4" id="KW-1185">Reference proteome</keyword>
<dbReference type="GO" id="GO:0005737">
    <property type="term" value="C:cytoplasm"/>
    <property type="evidence" value="ECO:0007669"/>
    <property type="project" value="TreeGrafter"/>
</dbReference>
<proteinExistence type="inferred from homology"/>
<dbReference type="Gene3D" id="3.40.50.720">
    <property type="entry name" value="NAD(P)-binding Rossmann-like Domain"/>
    <property type="match status" value="1"/>
</dbReference>
<dbReference type="EMBL" id="JPKY01000079">
    <property type="protein sequence ID" value="KFH43025.1"/>
    <property type="molecule type" value="Genomic_DNA"/>
</dbReference>
<accession>A0A086T0Z3</accession>
<comment type="caution">
    <text evidence="3">The sequence shown here is derived from an EMBL/GenBank/DDBJ whole genome shotgun (WGS) entry which is preliminary data.</text>
</comment>
<dbReference type="PANTHER" id="PTHR44229">
    <property type="entry name" value="15-HYDROXYPROSTAGLANDIN DEHYDROGENASE [NAD(+)]"/>
    <property type="match status" value="1"/>
</dbReference>
<evidence type="ECO:0000313" key="4">
    <source>
        <dbReference type="Proteomes" id="UP000029964"/>
    </source>
</evidence>
<dbReference type="PANTHER" id="PTHR44229:SF4">
    <property type="entry name" value="15-HYDROXYPROSTAGLANDIN DEHYDROGENASE [NAD(+)]"/>
    <property type="match status" value="1"/>
</dbReference>
<comment type="similarity">
    <text evidence="1">Belongs to the short-chain dehydrogenases/reductases (SDR) family.</text>
</comment>
<dbReference type="AlphaFoldDB" id="A0A086T0Z3"/>
<dbReference type="CDD" id="cd05233">
    <property type="entry name" value="SDR_c"/>
    <property type="match status" value="1"/>
</dbReference>
<dbReference type="InterPro" id="IPR002347">
    <property type="entry name" value="SDR_fam"/>
</dbReference>
<keyword evidence="2" id="KW-0560">Oxidoreductase</keyword>
<dbReference type="PRINTS" id="PR00081">
    <property type="entry name" value="GDHRDH"/>
</dbReference>
<evidence type="ECO:0000256" key="2">
    <source>
        <dbReference type="ARBA" id="ARBA00023002"/>
    </source>
</evidence>
<protein>
    <submittedName>
        <fullName evidence="3">Putative oxidoreductase-like protein</fullName>
    </submittedName>
</protein>
<dbReference type="OrthoDB" id="5307821at2759"/>
<dbReference type="GO" id="GO:0016616">
    <property type="term" value="F:oxidoreductase activity, acting on the CH-OH group of donors, NAD or NADP as acceptor"/>
    <property type="evidence" value="ECO:0007669"/>
    <property type="project" value="TreeGrafter"/>
</dbReference>